<accession>A0A133NRG2</accession>
<dbReference type="AlphaFoldDB" id="A0A133NRG2"/>
<dbReference type="Proteomes" id="UP000070558">
    <property type="component" value="Unassembled WGS sequence"/>
</dbReference>
<dbReference type="EMBL" id="LRQA01000024">
    <property type="protein sequence ID" value="KXA18882.1"/>
    <property type="molecule type" value="Genomic_DNA"/>
</dbReference>
<evidence type="ECO:0000313" key="1">
    <source>
        <dbReference type="EMBL" id="KXA18882.1"/>
    </source>
</evidence>
<dbReference type="PATRIC" id="fig|2702.99.peg.305"/>
<protein>
    <submittedName>
        <fullName evidence="1">Uncharacterized protein</fullName>
    </submittedName>
</protein>
<organism evidence="1 2">
    <name type="scientific">Gardnerella vaginalis</name>
    <dbReference type="NCBI Taxonomy" id="2702"/>
    <lineage>
        <taxon>Bacteria</taxon>
        <taxon>Bacillati</taxon>
        <taxon>Actinomycetota</taxon>
        <taxon>Actinomycetes</taxon>
        <taxon>Bifidobacteriales</taxon>
        <taxon>Bifidobacteriaceae</taxon>
        <taxon>Gardnerella</taxon>
    </lineage>
</organism>
<sequence length="59" mass="6832">MSLNYFGNKPFCSDFQLIVNLQSTYNQLIITLLHNSTQCALRAFCEDFINDLLMILQTL</sequence>
<gene>
    <name evidence="1" type="ORF">HMPREF3216_00306</name>
</gene>
<reference evidence="1 2" key="1">
    <citation type="submission" date="2016-01" db="EMBL/GenBank/DDBJ databases">
        <authorList>
            <person name="Oliw E.H."/>
        </authorList>
    </citation>
    <scope>NUCLEOTIDE SEQUENCE [LARGE SCALE GENOMIC DNA]</scope>
    <source>
        <strain evidence="1 2">GED7760B</strain>
    </source>
</reference>
<evidence type="ECO:0000313" key="2">
    <source>
        <dbReference type="Proteomes" id="UP000070558"/>
    </source>
</evidence>
<name>A0A133NRG2_GARVA</name>
<comment type="caution">
    <text evidence="1">The sequence shown here is derived from an EMBL/GenBank/DDBJ whole genome shotgun (WGS) entry which is preliminary data.</text>
</comment>
<proteinExistence type="predicted"/>